<dbReference type="Gene3D" id="3.10.105.10">
    <property type="entry name" value="Dipeptide-binding Protein, Domain 3"/>
    <property type="match status" value="1"/>
</dbReference>
<feature type="transmembrane region" description="Helical" evidence="7">
    <location>
        <begin position="564"/>
        <end position="585"/>
    </location>
</feature>
<evidence type="ECO:0000256" key="3">
    <source>
        <dbReference type="ARBA" id="ARBA00022475"/>
    </source>
</evidence>
<keyword evidence="6 7" id="KW-0472">Membrane</keyword>
<dbReference type="Pfam" id="PF19300">
    <property type="entry name" value="BPD_transp_1_N"/>
    <property type="match status" value="1"/>
</dbReference>
<comment type="similarity">
    <text evidence="7">Belongs to the binding-protein-dependent transport system permease family.</text>
</comment>
<dbReference type="Gene3D" id="3.40.190.10">
    <property type="entry name" value="Periplasmic binding protein-like II"/>
    <property type="match status" value="1"/>
</dbReference>
<dbReference type="InterPro" id="IPR045621">
    <property type="entry name" value="BPD_transp_1_N"/>
</dbReference>
<evidence type="ECO:0000256" key="6">
    <source>
        <dbReference type="ARBA" id="ARBA00023136"/>
    </source>
</evidence>
<evidence type="ECO:0000256" key="4">
    <source>
        <dbReference type="ARBA" id="ARBA00022692"/>
    </source>
</evidence>
<organism evidence="9 10">
    <name type="scientific">Rhodocyclus tenuis</name>
    <name type="common">Rhodospirillum tenue</name>
    <dbReference type="NCBI Taxonomy" id="1066"/>
    <lineage>
        <taxon>Bacteria</taxon>
        <taxon>Pseudomonadati</taxon>
        <taxon>Pseudomonadota</taxon>
        <taxon>Betaproteobacteria</taxon>
        <taxon>Rhodocyclales</taxon>
        <taxon>Rhodocyclaceae</taxon>
        <taxon>Rhodocyclus</taxon>
    </lineage>
</organism>
<dbReference type="SUPFAM" id="SSF53850">
    <property type="entry name" value="Periplasmic binding protein-like II"/>
    <property type="match status" value="1"/>
</dbReference>
<dbReference type="CDD" id="cd06261">
    <property type="entry name" value="TM_PBP2"/>
    <property type="match status" value="1"/>
</dbReference>
<comment type="subcellular location">
    <subcellularLocation>
        <location evidence="1 7">Cell membrane</location>
        <topology evidence="1 7">Multi-pass membrane protein</topology>
    </subcellularLocation>
</comment>
<evidence type="ECO:0000313" key="10">
    <source>
        <dbReference type="Proteomes" id="UP000480275"/>
    </source>
</evidence>
<feature type="transmembrane region" description="Helical" evidence="7">
    <location>
        <begin position="737"/>
        <end position="759"/>
    </location>
</feature>
<comment type="caution">
    <text evidence="9">The sequence shown here is derived from an EMBL/GenBank/DDBJ whole genome shotgun (WGS) entry which is preliminary data.</text>
</comment>
<evidence type="ECO:0000259" key="8">
    <source>
        <dbReference type="PROSITE" id="PS50928"/>
    </source>
</evidence>
<name>A0A6L5K1H6_RHOTE</name>
<dbReference type="GO" id="GO:0005886">
    <property type="term" value="C:plasma membrane"/>
    <property type="evidence" value="ECO:0007669"/>
    <property type="project" value="UniProtKB-SubCell"/>
</dbReference>
<dbReference type="PANTHER" id="PTHR43163:SF6">
    <property type="entry name" value="DIPEPTIDE TRANSPORT SYSTEM PERMEASE PROTEIN DPPB-RELATED"/>
    <property type="match status" value="1"/>
</dbReference>
<keyword evidence="3" id="KW-1003">Cell membrane</keyword>
<feature type="transmembrane region" description="Helical" evidence="7">
    <location>
        <begin position="794"/>
        <end position="821"/>
    </location>
</feature>
<feature type="transmembrane region" description="Helical" evidence="7">
    <location>
        <begin position="531"/>
        <end position="552"/>
    </location>
</feature>
<evidence type="ECO:0000256" key="2">
    <source>
        <dbReference type="ARBA" id="ARBA00022448"/>
    </source>
</evidence>
<evidence type="ECO:0000256" key="7">
    <source>
        <dbReference type="RuleBase" id="RU363032"/>
    </source>
</evidence>
<dbReference type="InterPro" id="IPR035906">
    <property type="entry name" value="MetI-like_sf"/>
</dbReference>
<dbReference type="PANTHER" id="PTHR43163">
    <property type="entry name" value="DIPEPTIDE TRANSPORT SYSTEM PERMEASE PROTEIN DPPB-RELATED"/>
    <property type="match status" value="1"/>
</dbReference>
<dbReference type="EMBL" id="WIXJ01000009">
    <property type="protein sequence ID" value="MQY52368.1"/>
    <property type="molecule type" value="Genomic_DNA"/>
</dbReference>
<feature type="transmembrane region" description="Helical" evidence="7">
    <location>
        <begin position="699"/>
        <end position="717"/>
    </location>
</feature>
<sequence>MCRDASKGRLGAALWDNFSLTVFYKPHIARLLSGLAIATWCCWVNAATLRVGMQLEPPQLDPTSAAAAPINELCYGNLYEGLLRLAADGTPEPRLAESWKISADGLDYTFQLRAGVRFHDGTPFDAEVARFALERARAADSLNPQRSLLAAVASVDVLAPLRLRIHLQRRDGNLLQSLASGALVMVAPASATGNRAHPIGTGPFRFADWRRGDSVTLLRNDDYWGGQPPLERVVYRFIQDPAAAYAALMAGDLDVFPNYPAPENLAQFKADRRFVVETASTEGETVLAFNHRRPALADLRVRRAISYALDRQAIIDGAMFGYGTPIGSHFSPANRAWVDLAGVYPHRPERARELLREAGAEGLSLTLKLPPTAYARRSGEIVAAQLAQVGIQTRIENLEWAQWMDQVFVRHDFDLSIVVHAEPLDYTIYGRDDYYFGYRSDDYKRKLASLADTVDAQERLGILRELQQILARDAANGFLFQYPLLQVRDRRVEGLPVGSVSGSTELGAVRIVDAPHGDGTAEDAGSGLTSALSSLGLLGIAAAALAAGLSAWRRLGALWLLQRLGALLVTLFVASVLVFVLVQVAPGDPALSIMGVNADPAAVDALRRQLGLDQSAVARYGQWIGGLLHGDAGQSYIYQVPVATLIADRIQVSLPLAVLALLGSTALALPAGIAGAYYRGRWPDRVLAALTQCGIAIPNFWLGMLLALVFAIGLRWLPAGGFAGWEHGFGTALTSLLLPALALALPQAAILASVLRTALIETSAEDYLRTARAKGLGAFAALCRHSLPNAAIEVLTILGLQFSFLLAGAVVIENVFFLPGIGRLVLQAVAQRDLILVQNVVLLLVLIVVTVSFLVDLAYHIVDPRLGTGARR</sequence>
<dbReference type="PROSITE" id="PS50928">
    <property type="entry name" value="ABC_TM1"/>
    <property type="match status" value="1"/>
</dbReference>
<keyword evidence="4 7" id="KW-0812">Transmembrane</keyword>
<dbReference type="CDD" id="cd08494">
    <property type="entry name" value="PBP2_NikA_DppA_OppA_like_6"/>
    <property type="match status" value="1"/>
</dbReference>
<gene>
    <name evidence="9" type="ORF">GHK24_11350</name>
</gene>
<dbReference type="OrthoDB" id="9801799at2"/>
<evidence type="ECO:0000256" key="5">
    <source>
        <dbReference type="ARBA" id="ARBA00022989"/>
    </source>
</evidence>
<feature type="transmembrane region" description="Helical" evidence="7">
    <location>
        <begin position="656"/>
        <end position="678"/>
    </location>
</feature>
<dbReference type="Pfam" id="PF00496">
    <property type="entry name" value="SBP_bac_5"/>
    <property type="match status" value="1"/>
</dbReference>
<accession>A0A6L5K1H6</accession>
<dbReference type="Gene3D" id="1.10.3720.10">
    <property type="entry name" value="MetI-like"/>
    <property type="match status" value="1"/>
</dbReference>
<dbReference type="SUPFAM" id="SSF161098">
    <property type="entry name" value="MetI-like"/>
    <property type="match status" value="1"/>
</dbReference>
<evidence type="ECO:0000313" key="9">
    <source>
        <dbReference type="EMBL" id="MQY52368.1"/>
    </source>
</evidence>
<dbReference type="GO" id="GO:0071916">
    <property type="term" value="F:dipeptide transmembrane transporter activity"/>
    <property type="evidence" value="ECO:0007669"/>
    <property type="project" value="TreeGrafter"/>
</dbReference>
<dbReference type="InterPro" id="IPR000515">
    <property type="entry name" value="MetI-like"/>
</dbReference>
<keyword evidence="5 7" id="KW-1133">Transmembrane helix</keyword>
<reference evidence="9 10" key="1">
    <citation type="submission" date="2019-10" db="EMBL/GenBank/DDBJ databases">
        <title>Whole-genome sequence of the purple nonsulfur photosynthetic bacterium Rhodocyclus tenuis.</title>
        <authorList>
            <person name="Kyndt J.A."/>
            <person name="Meyer T.E."/>
        </authorList>
    </citation>
    <scope>NUCLEOTIDE SEQUENCE [LARGE SCALE GENOMIC DNA]</scope>
    <source>
        <strain evidence="9 10">DSM 110</strain>
    </source>
</reference>
<dbReference type="Pfam" id="PF00528">
    <property type="entry name" value="BPD_transp_1"/>
    <property type="match status" value="1"/>
</dbReference>
<evidence type="ECO:0000256" key="1">
    <source>
        <dbReference type="ARBA" id="ARBA00004651"/>
    </source>
</evidence>
<feature type="domain" description="ABC transmembrane type-1" evidence="8">
    <location>
        <begin position="650"/>
        <end position="855"/>
    </location>
</feature>
<dbReference type="AlphaFoldDB" id="A0A6L5K1H6"/>
<proteinExistence type="inferred from homology"/>
<feature type="transmembrane region" description="Helical" evidence="7">
    <location>
        <begin position="841"/>
        <end position="862"/>
    </location>
</feature>
<dbReference type="InterPro" id="IPR000914">
    <property type="entry name" value="SBP_5_dom"/>
</dbReference>
<keyword evidence="2 7" id="KW-0813">Transport</keyword>
<protein>
    <submittedName>
        <fullName evidence="9">ABC transporter permease subunit</fullName>
    </submittedName>
</protein>
<dbReference type="Proteomes" id="UP000480275">
    <property type="component" value="Unassembled WGS sequence"/>
</dbReference>